<organism evidence="2 3">
    <name type="scientific">Aerophobetes bacterium</name>
    <dbReference type="NCBI Taxonomy" id="2030807"/>
    <lineage>
        <taxon>Bacteria</taxon>
        <taxon>Candidatus Aerophobota</taxon>
    </lineage>
</organism>
<name>A0A497E5J9_UNCAE</name>
<keyword evidence="1" id="KW-1133">Transmembrane helix</keyword>
<keyword evidence="1" id="KW-0812">Transmembrane</keyword>
<dbReference type="AlphaFoldDB" id="A0A497E5J9"/>
<evidence type="ECO:0000313" key="3">
    <source>
        <dbReference type="Proteomes" id="UP000279422"/>
    </source>
</evidence>
<proteinExistence type="predicted"/>
<comment type="caution">
    <text evidence="2">The sequence shown here is derived from an EMBL/GenBank/DDBJ whole genome shotgun (WGS) entry which is preliminary data.</text>
</comment>
<protein>
    <submittedName>
        <fullName evidence="2">Uncharacterized protein</fullName>
    </submittedName>
</protein>
<evidence type="ECO:0000256" key="1">
    <source>
        <dbReference type="SAM" id="Phobius"/>
    </source>
</evidence>
<gene>
    <name evidence="2" type="ORF">DRJ00_02260</name>
</gene>
<accession>A0A497E5J9</accession>
<evidence type="ECO:0000313" key="2">
    <source>
        <dbReference type="EMBL" id="RLE10192.1"/>
    </source>
</evidence>
<dbReference type="EMBL" id="QMPZ01000015">
    <property type="protein sequence ID" value="RLE10192.1"/>
    <property type="molecule type" value="Genomic_DNA"/>
</dbReference>
<feature type="transmembrane region" description="Helical" evidence="1">
    <location>
        <begin position="39"/>
        <end position="57"/>
    </location>
</feature>
<dbReference type="Proteomes" id="UP000279422">
    <property type="component" value="Unassembled WGS sequence"/>
</dbReference>
<feature type="transmembrane region" description="Helical" evidence="1">
    <location>
        <begin position="12"/>
        <end position="33"/>
    </location>
</feature>
<reference evidence="2 3" key="1">
    <citation type="submission" date="2018-06" db="EMBL/GenBank/DDBJ databases">
        <title>Extensive metabolic versatility and redundancy in microbially diverse, dynamic hydrothermal sediments.</title>
        <authorList>
            <person name="Dombrowski N."/>
            <person name="Teske A."/>
            <person name="Baker B.J."/>
        </authorList>
    </citation>
    <scope>NUCLEOTIDE SEQUENCE [LARGE SCALE GENOMIC DNA]</scope>
    <source>
        <strain evidence="2">B47_G16</strain>
    </source>
</reference>
<sequence length="66" mass="7446">MREKSTLRLELKAGIIIFLIIFIVCLSKDVSLLGSFKKALAGFVIILVWTVIIRQVLEWLSKGKGE</sequence>
<keyword evidence="1" id="KW-0472">Membrane</keyword>